<keyword evidence="2" id="KW-1133">Transmembrane helix</keyword>
<sequence length="183" mass="19962">MAGRGPLTLPGGSTGLAFIRTKVSNDLSTTRPDIELVMGAGSLAGDLLGILRSLLGVFWLVCLYCWAIQVEKLIGTTAFQRYGTRLHDVPFPGCENLVFDSDEYWECAISQTSITLDHQVRTRTSGVVSPRLLVHGVKGLRIADASIIPRIPASHTHAPVVMIAEKASDMIKEDWGVRVNDIY</sequence>
<evidence type="ECO:0000256" key="2">
    <source>
        <dbReference type="SAM" id="Phobius"/>
    </source>
</evidence>
<reference evidence="4 5" key="1">
    <citation type="journal article" date="2015" name="Genome Biol. Evol.">
        <title>The genome of winter moth (Operophtera brumata) provides a genomic perspective on sexual dimorphism and phenology.</title>
        <authorList>
            <person name="Derks M.F."/>
            <person name="Smit S."/>
            <person name="Salis L."/>
            <person name="Schijlen E."/>
            <person name="Bossers A."/>
            <person name="Mateman C."/>
            <person name="Pijl A.S."/>
            <person name="de Ridder D."/>
            <person name="Groenen M.A."/>
            <person name="Visser M.E."/>
            <person name="Megens H.J."/>
        </authorList>
    </citation>
    <scope>NUCLEOTIDE SEQUENCE [LARGE SCALE GENOMIC DNA]</scope>
    <source>
        <strain evidence="4">WM2013NL</strain>
        <tissue evidence="4">Head and thorax</tissue>
    </source>
</reference>
<dbReference type="InterPro" id="IPR007867">
    <property type="entry name" value="GMC_OxRtase_C"/>
</dbReference>
<keyword evidence="2" id="KW-0812">Transmembrane</keyword>
<name>A0A0L7L4A4_OPEBR</name>
<dbReference type="Gene3D" id="3.50.50.60">
    <property type="entry name" value="FAD/NAD(P)-binding domain"/>
    <property type="match status" value="1"/>
</dbReference>
<dbReference type="SUPFAM" id="SSF54373">
    <property type="entry name" value="FAD-linked reductases, C-terminal domain"/>
    <property type="match status" value="1"/>
</dbReference>
<dbReference type="InterPro" id="IPR012132">
    <property type="entry name" value="GMC_OxRdtase"/>
</dbReference>
<gene>
    <name evidence="4" type="ORF">OBRU01_15966</name>
</gene>
<comment type="caution">
    <text evidence="4">The sequence shown here is derived from an EMBL/GenBank/DDBJ whole genome shotgun (WGS) entry which is preliminary data.</text>
</comment>
<dbReference type="Gene3D" id="3.30.560.10">
    <property type="entry name" value="Glucose Oxidase, domain 3"/>
    <property type="match status" value="1"/>
</dbReference>
<keyword evidence="5" id="KW-1185">Reference proteome</keyword>
<dbReference type="Pfam" id="PF05199">
    <property type="entry name" value="GMC_oxred_C"/>
    <property type="match status" value="1"/>
</dbReference>
<dbReference type="AlphaFoldDB" id="A0A0L7L4A4"/>
<evidence type="ECO:0000313" key="4">
    <source>
        <dbReference type="EMBL" id="KOB70328.1"/>
    </source>
</evidence>
<keyword evidence="2" id="KW-0472">Membrane</keyword>
<evidence type="ECO:0000256" key="1">
    <source>
        <dbReference type="ARBA" id="ARBA00010790"/>
    </source>
</evidence>
<dbReference type="EMBL" id="JTDY01003005">
    <property type="protein sequence ID" value="KOB70328.1"/>
    <property type="molecule type" value="Genomic_DNA"/>
</dbReference>
<feature type="domain" description="Glucose-methanol-choline oxidoreductase C-terminal" evidence="3">
    <location>
        <begin position="81"/>
        <end position="164"/>
    </location>
</feature>
<dbReference type="Proteomes" id="UP000037510">
    <property type="component" value="Unassembled WGS sequence"/>
</dbReference>
<feature type="transmembrane region" description="Helical" evidence="2">
    <location>
        <begin position="47"/>
        <end position="67"/>
    </location>
</feature>
<dbReference type="STRING" id="104452.A0A0L7L4A4"/>
<dbReference type="InterPro" id="IPR036188">
    <property type="entry name" value="FAD/NAD-bd_sf"/>
</dbReference>
<organism evidence="4 5">
    <name type="scientific">Operophtera brumata</name>
    <name type="common">Winter moth</name>
    <name type="synonym">Phalaena brumata</name>
    <dbReference type="NCBI Taxonomy" id="104452"/>
    <lineage>
        <taxon>Eukaryota</taxon>
        <taxon>Metazoa</taxon>
        <taxon>Ecdysozoa</taxon>
        <taxon>Arthropoda</taxon>
        <taxon>Hexapoda</taxon>
        <taxon>Insecta</taxon>
        <taxon>Pterygota</taxon>
        <taxon>Neoptera</taxon>
        <taxon>Endopterygota</taxon>
        <taxon>Lepidoptera</taxon>
        <taxon>Glossata</taxon>
        <taxon>Ditrysia</taxon>
        <taxon>Geometroidea</taxon>
        <taxon>Geometridae</taxon>
        <taxon>Larentiinae</taxon>
        <taxon>Operophtera</taxon>
    </lineage>
</organism>
<comment type="similarity">
    <text evidence="1">Belongs to the GMC oxidoreductase family.</text>
</comment>
<evidence type="ECO:0000259" key="3">
    <source>
        <dbReference type="Pfam" id="PF05199"/>
    </source>
</evidence>
<dbReference type="PANTHER" id="PTHR11552:SF227">
    <property type="entry name" value="GLUCOSE DEHYDROGENASE [FAD, QUINONE]-LIKE PROTEIN"/>
    <property type="match status" value="1"/>
</dbReference>
<dbReference type="GO" id="GO:0050660">
    <property type="term" value="F:flavin adenine dinucleotide binding"/>
    <property type="evidence" value="ECO:0007669"/>
    <property type="project" value="InterPro"/>
</dbReference>
<dbReference type="GO" id="GO:0016614">
    <property type="term" value="F:oxidoreductase activity, acting on CH-OH group of donors"/>
    <property type="evidence" value="ECO:0007669"/>
    <property type="project" value="InterPro"/>
</dbReference>
<dbReference type="PANTHER" id="PTHR11552">
    <property type="entry name" value="GLUCOSE-METHANOL-CHOLINE GMC OXIDOREDUCTASE"/>
    <property type="match status" value="1"/>
</dbReference>
<evidence type="ECO:0000313" key="5">
    <source>
        <dbReference type="Proteomes" id="UP000037510"/>
    </source>
</evidence>
<accession>A0A0L7L4A4</accession>
<protein>
    <recommendedName>
        <fullName evidence="3">Glucose-methanol-choline oxidoreductase C-terminal domain-containing protein</fullName>
    </recommendedName>
</protein>
<proteinExistence type="inferred from homology"/>
<dbReference type="SUPFAM" id="SSF51905">
    <property type="entry name" value="FAD/NAD(P)-binding domain"/>
    <property type="match status" value="1"/>
</dbReference>